<protein>
    <submittedName>
        <fullName evidence="2">Uncharacterized protein</fullName>
    </submittedName>
</protein>
<reference evidence="2 3" key="1">
    <citation type="submission" date="2020-02" db="EMBL/GenBank/DDBJ databases">
        <authorList>
            <person name="Ferguson B K."/>
        </authorList>
    </citation>
    <scope>NUCLEOTIDE SEQUENCE [LARGE SCALE GENOMIC DNA]</scope>
</reference>
<feature type="compositionally biased region" description="Basic and acidic residues" evidence="1">
    <location>
        <begin position="9"/>
        <end position="24"/>
    </location>
</feature>
<feature type="region of interest" description="Disordered" evidence="1">
    <location>
        <begin position="1"/>
        <end position="30"/>
    </location>
</feature>
<dbReference type="Proteomes" id="UP000479190">
    <property type="component" value="Unassembled WGS sequence"/>
</dbReference>
<name>A0A6H5I0V0_9HYME</name>
<proteinExistence type="predicted"/>
<evidence type="ECO:0000256" key="1">
    <source>
        <dbReference type="SAM" id="MobiDB-lite"/>
    </source>
</evidence>
<dbReference type="AlphaFoldDB" id="A0A6H5I0V0"/>
<organism evidence="2 3">
    <name type="scientific">Trichogramma brassicae</name>
    <dbReference type="NCBI Taxonomy" id="86971"/>
    <lineage>
        <taxon>Eukaryota</taxon>
        <taxon>Metazoa</taxon>
        <taxon>Ecdysozoa</taxon>
        <taxon>Arthropoda</taxon>
        <taxon>Hexapoda</taxon>
        <taxon>Insecta</taxon>
        <taxon>Pterygota</taxon>
        <taxon>Neoptera</taxon>
        <taxon>Endopterygota</taxon>
        <taxon>Hymenoptera</taxon>
        <taxon>Apocrita</taxon>
        <taxon>Proctotrupomorpha</taxon>
        <taxon>Chalcidoidea</taxon>
        <taxon>Trichogrammatidae</taxon>
        <taxon>Trichogramma</taxon>
    </lineage>
</organism>
<evidence type="ECO:0000313" key="3">
    <source>
        <dbReference type="Proteomes" id="UP000479190"/>
    </source>
</evidence>
<sequence length="82" mass="9392">MKNSMLQIEAEKPKENRKRNERETAQSQRGTVPPIEEIVCYRCTEVGHYSLVSTGEAGSVVLLCVQRHKETQLQELPQQVPR</sequence>
<accession>A0A6H5I0V0</accession>
<feature type="non-terminal residue" evidence="2">
    <location>
        <position position="82"/>
    </location>
</feature>
<keyword evidence="3" id="KW-1185">Reference proteome</keyword>
<evidence type="ECO:0000313" key="2">
    <source>
        <dbReference type="EMBL" id="CAB0028853.1"/>
    </source>
</evidence>
<dbReference type="EMBL" id="CADCXV010000209">
    <property type="protein sequence ID" value="CAB0028853.1"/>
    <property type="molecule type" value="Genomic_DNA"/>
</dbReference>
<gene>
    <name evidence="2" type="ORF">TBRA_LOCUS969</name>
</gene>